<dbReference type="InterPro" id="IPR004045">
    <property type="entry name" value="Glutathione_S-Trfase_N"/>
</dbReference>
<dbReference type="InterPro" id="IPR050983">
    <property type="entry name" value="GST_Omega/HSP26"/>
</dbReference>
<gene>
    <name evidence="2" type="ORF">B7Z01_11520</name>
</gene>
<dbReference type="Pfam" id="PF13409">
    <property type="entry name" value="GST_N_2"/>
    <property type="match status" value="1"/>
</dbReference>
<dbReference type="SUPFAM" id="SSF47616">
    <property type="entry name" value="GST C-terminal domain-like"/>
    <property type="match status" value="1"/>
</dbReference>
<proteinExistence type="predicted"/>
<name>A0A258FJP8_9CAUL</name>
<reference evidence="2 3" key="1">
    <citation type="submission" date="2017-03" db="EMBL/GenBank/DDBJ databases">
        <title>Lifting the veil on microbial sulfur biogeochemistry in mining wastewaters.</title>
        <authorList>
            <person name="Kantor R.S."/>
            <person name="Colenbrander Nelson T."/>
            <person name="Marshall S."/>
            <person name="Bennett D."/>
            <person name="Apte S."/>
            <person name="Camacho D."/>
            <person name="Thomas B.C."/>
            <person name="Warren L.A."/>
            <person name="Banfield J.F."/>
        </authorList>
    </citation>
    <scope>NUCLEOTIDE SEQUENCE [LARGE SCALE GENOMIC DNA]</scope>
    <source>
        <strain evidence="2">32-69-9</strain>
    </source>
</reference>
<protein>
    <submittedName>
        <fullName evidence="2">Glutathione S-transferase</fullName>
    </submittedName>
</protein>
<accession>A0A258FJP8</accession>
<comment type="caution">
    <text evidence="2">The sequence shown here is derived from an EMBL/GenBank/DDBJ whole genome shotgun (WGS) entry which is preliminary data.</text>
</comment>
<dbReference type="Gene3D" id="3.40.30.10">
    <property type="entry name" value="Glutaredoxin"/>
    <property type="match status" value="1"/>
</dbReference>
<dbReference type="Proteomes" id="UP000215595">
    <property type="component" value="Unassembled WGS sequence"/>
</dbReference>
<dbReference type="InterPro" id="IPR036282">
    <property type="entry name" value="Glutathione-S-Trfase_C_sf"/>
</dbReference>
<evidence type="ECO:0000259" key="1">
    <source>
        <dbReference type="PROSITE" id="PS50404"/>
    </source>
</evidence>
<dbReference type="SUPFAM" id="SSF52833">
    <property type="entry name" value="Thioredoxin-like"/>
    <property type="match status" value="1"/>
</dbReference>
<organism evidence="2 3">
    <name type="scientific">Brevundimonas subvibrioides</name>
    <dbReference type="NCBI Taxonomy" id="74313"/>
    <lineage>
        <taxon>Bacteria</taxon>
        <taxon>Pseudomonadati</taxon>
        <taxon>Pseudomonadota</taxon>
        <taxon>Alphaproteobacteria</taxon>
        <taxon>Caulobacterales</taxon>
        <taxon>Caulobacteraceae</taxon>
        <taxon>Brevundimonas</taxon>
    </lineage>
</organism>
<sequence length="198" mass="22144">MKLYIAPPSPFARKCRIVVREKGLADRVEDVVVNPYESPEALLAVKPIAQVPALLTDEDEAILDSPAICEWLDRHGSGHVLLPVDGPERWRIKRVEGLASAVLEMGVKLVLEKRRPESERSPSWMARWTENMGRALDALEAADVAAEPLDMGVITAGCAVTWLDFRHPDYDWKTGRPRLVALQTALEQRQSFRETVPA</sequence>
<dbReference type="GO" id="GO:0005737">
    <property type="term" value="C:cytoplasm"/>
    <property type="evidence" value="ECO:0007669"/>
    <property type="project" value="TreeGrafter"/>
</dbReference>
<dbReference type="PANTHER" id="PTHR43968">
    <property type="match status" value="1"/>
</dbReference>
<dbReference type="GO" id="GO:0016740">
    <property type="term" value="F:transferase activity"/>
    <property type="evidence" value="ECO:0007669"/>
    <property type="project" value="UniProtKB-KW"/>
</dbReference>
<dbReference type="EMBL" id="NCEB01000024">
    <property type="protein sequence ID" value="OYX32238.1"/>
    <property type="molecule type" value="Genomic_DNA"/>
</dbReference>
<dbReference type="InterPro" id="IPR036249">
    <property type="entry name" value="Thioredoxin-like_sf"/>
</dbReference>
<dbReference type="PROSITE" id="PS50404">
    <property type="entry name" value="GST_NTER"/>
    <property type="match status" value="1"/>
</dbReference>
<evidence type="ECO:0000313" key="3">
    <source>
        <dbReference type="Proteomes" id="UP000215595"/>
    </source>
</evidence>
<dbReference type="PANTHER" id="PTHR43968:SF6">
    <property type="entry name" value="GLUTATHIONE S-TRANSFERASE OMEGA"/>
    <property type="match status" value="1"/>
</dbReference>
<dbReference type="Gene3D" id="1.20.1050.10">
    <property type="match status" value="1"/>
</dbReference>
<feature type="domain" description="GST N-terminal" evidence="1">
    <location>
        <begin position="1"/>
        <end position="80"/>
    </location>
</feature>
<dbReference type="Pfam" id="PF13410">
    <property type="entry name" value="GST_C_2"/>
    <property type="match status" value="1"/>
</dbReference>
<evidence type="ECO:0000313" key="2">
    <source>
        <dbReference type="EMBL" id="OYX32238.1"/>
    </source>
</evidence>
<keyword evidence="2" id="KW-0808">Transferase</keyword>
<dbReference type="CDD" id="cd03205">
    <property type="entry name" value="GST_C_6"/>
    <property type="match status" value="1"/>
</dbReference>
<dbReference type="AlphaFoldDB" id="A0A258FJP8"/>